<evidence type="ECO:0000313" key="4">
    <source>
        <dbReference type="Proteomes" id="UP000515312"/>
    </source>
</evidence>
<organism evidence="3 4">
    <name type="scientific">Alloacidobacterium dinghuense</name>
    <dbReference type="NCBI Taxonomy" id="2763107"/>
    <lineage>
        <taxon>Bacteria</taxon>
        <taxon>Pseudomonadati</taxon>
        <taxon>Acidobacteriota</taxon>
        <taxon>Terriglobia</taxon>
        <taxon>Terriglobales</taxon>
        <taxon>Acidobacteriaceae</taxon>
        <taxon>Alloacidobacterium</taxon>
    </lineage>
</organism>
<dbReference type="InterPro" id="IPR037682">
    <property type="entry name" value="TonB_C"/>
</dbReference>
<keyword evidence="4" id="KW-1185">Reference proteome</keyword>
<name>A0A7G8BGQ5_9BACT</name>
<dbReference type="SUPFAM" id="SSF74653">
    <property type="entry name" value="TolA/TonB C-terminal domain"/>
    <property type="match status" value="1"/>
</dbReference>
<evidence type="ECO:0000256" key="1">
    <source>
        <dbReference type="SAM" id="SignalP"/>
    </source>
</evidence>
<protein>
    <recommendedName>
        <fullName evidence="2">TonB C-terminal domain-containing protein</fullName>
    </recommendedName>
</protein>
<proteinExistence type="predicted"/>
<dbReference type="RefSeq" id="WP_186742609.1">
    <property type="nucleotide sequence ID" value="NZ_CP060394.1"/>
</dbReference>
<evidence type="ECO:0000313" key="3">
    <source>
        <dbReference type="EMBL" id="QNI31725.1"/>
    </source>
</evidence>
<feature type="domain" description="TonB C-terminal" evidence="2">
    <location>
        <begin position="172"/>
        <end position="235"/>
    </location>
</feature>
<evidence type="ECO:0000259" key="2">
    <source>
        <dbReference type="Pfam" id="PF03544"/>
    </source>
</evidence>
<gene>
    <name evidence="3" type="ORF">H7849_22165</name>
</gene>
<keyword evidence="1" id="KW-0732">Signal</keyword>
<dbReference type="Proteomes" id="UP000515312">
    <property type="component" value="Chromosome"/>
</dbReference>
<sequence length="297" mass="31621">MKAQRKIVWLLPLLLGVNIQVSAAAPTPDKVPLCDLQRTAKQGEQRSVQVGGIYITGFEGSVLTDAACPDQSTWVELDLKSTANKEQLRSMLDTAGKADVVFEGEFYGPGMPSPNLPEGVRKSYQPGWGHLGAFKTKLVVQAIQSVKPVPADHPGSADLSGQLPILQEAALPVYPPIGRAARITGKVVVEFTVSNGKVTATEVKSGPRLLAGGTVANLQTWQFASDVNGKFTVTYTYVMSDEETDSPTNPTVEMLPSLDVKITAHPVKPIPMYSAQGVPATDTSLHEAGHVQAAVQP</sequence>
<dbReference type="Gene3D" id="3.30.2420.10">
    <property type="entry name" value="TonB"/>
    <property type="match status" value="1"/>
</dbReference>
<dbReference type="KEGG" id="adin:H7849_22165"/>
<feature type="signal peptide" evidence="1">
    <location>
        <begin position="1"/>
        <end position="23"/>
    </location>
</feature>
<dbReference type="EMBL" id="CP060394">
    <property type="protein sequence ID" value="QNI31725.1"/>
    <property type="molecule type" value="Genomic_DNA"/>
</dbReference>
<reference evidence="3 4" key="1">
    <citation type="submission" date="2020-08" db="EMBL/GenBank/DDBJ databases">
        <title>Edaphobacter telluris sp. nov. and Acidobacterium dinghuensis sp. nov., two acidobacteria isolated from forest soil.</title>
        <authorList>
            <person name="Fu J."/>
            <person name="Qiu L."/>
        </authorList>
    </citation>
    <scope>NUCLEOTIDE SEQUENCE [LARGE SCALE GENOMIC DNA]</scope>
    <source>
        <strain evidence="3">4Y35</strain>
    </source>
</reference>
<accession>A0A7G8BGQ5</accession>
<dbReference type="AlphaFoldDB" id="A0A7G8BGQ5"/>
<dbReference type="Pfam" id="PF03544">
    <property type="entry name" value="TonB_C"/>
    <property type="match status" value="1"/>
</dbReference>
<feature type="chain" id="PRO_5028962389" description="TonB C-terminal domain-containing protein" evidence="1">
    <location>
        <begin position="24"/>
        <end position="297"/>
    </location>
</feature>
<dbReference type="GO" id="GO:0055085">
    <property type="term" value="P:transmembrane transport"/>
    <property type="evidence" value="ECO:0007669"/>
    <property type="project" value="InterPro"/>
</dbReference>